<dbReference type="EMBL" id="LUEZ02000107">
    <property type="protein sequence ID" value="RDB18093.1"/>
    <property type="molecule type" value="Genomic_DNA"/>
</dbReference>
<dbReference type="InterPro" id="IPR011333">
    <property type="entry name" value="SKP1/BTB/POZ_sf"/>
</dbReference>
<dbReference type="SUPFAM" id="SSF54695">
    <property type="entry name" value="POZ domain"/>
    <property type="match status" value="1"/>
</dbReference>
<reference evidence="2" key="1">
    <citation type="submission" date="2018-04" db="EMBL/GenBank/DDBJ databases">
        <title>Whole genome sequencing of Hypsizygus marmoreus.</title>
        <authorList>
            <person name="Choi I.-G."/>
            <person name="Min B."/>
            <person name="Kim J.-G."/>
            <person name="Kim S."/>
            <person name="Oh Y.-L."/>
            <person name="Kong W.-S."/>
            <person name="Park H."/>
            <person name="Jeong J."/>
            <person name="Song E.-S."/>
        </authorList>
    </citation>
    <scope>NUCLEOTIDE SEQUENCE [LARGE SCALE GENOMIC DNA]</scope>
    <source>
        <strain evidence="2">51987-8</strain>
    </source>
</reference>
<keyword evidence="3" id="KW-1185">Reference proteome</keyword>
<evidence type="ECO:0000313" key="3">
    <source>
        <dbReference type="Proteomes" id="UP000076154"/>
    </source>
</evidence>
<dbReference type="OrthoDB" id="2593747at2759"/>
<evidence type="ECO:0000256" key="1">
    <source>
        <dbReference type="SAM" id="MobiDB-lite"/>
    </source>
</evidence>
<dbReference type="STRING" id="39966.A0A369JEG6"/>
<evidence type="ECO:0000313" key="2">
    <source>
        <dbReference type="EMBL" id="RDB18093.1"/>
    </source>
</evidence>
<proteinExistence type="predicted"/>
<accession>A0A369JEG6</accession>
<dbReference type="AlphaFoldDB" id="A0A369JEG6"/>
<evidence type="ECO:0008006" key="4">
    <source>
        <dbReference type="Google" id="ProtNLM"/>
    </source>
</evidence>
<name>A0A369JEG6_HYPMA</name>
<protein>
    <recommendedName>
        <fullName evidence="4">BTB domain-containing protein</fullName>
    </recommendedName>
</protein>
<comment type="caution">
    <text evidence="2">The sequence shown here is derived from an EMBL/GenBank/DDBJ whole genome shotgun (WGS) entry which is preliminary data.</text>
</comment>
<dbReference type="Gene3D" id="3.30.710.10">
    <property type="entry name" value="Potassium Channel Kv1.1, Chain A"/>
    <property type="match status" value="1"/>
</dbReference>
<gene>
    <name evidence="2" type="ORF">Hypma_000976</name>
</gene>
<feature type="region of interest" description="Disordered" evidence="1">
    <location>
        <begin position="1"/>
        <end position="21"/>
    </location>
</feature>
<organism evidence="2 3">
    <name type="scientific">Hypsizygus marmoreus</name>
    <name type="common">White beech mushroom</name>
    <name type="synonym">Agaricus marmoreus</name>
    <dbReference type="NCBI Taxonomy" id="39966"/>
    <lineage>
        <taxon>Eukaryota</taxon>
        <taxon>Fungi</taxon>
        <taxon>Dikarya</taxon>
        <taxon>Basidiomycota</taxon>
        <taxon>Agaricomycotina</taxon>
        <taxon>Agaricomycetes</taxon>
        <taxon>Agaricomycetidae</taxon>
        <taxon>Agaricales</taxon>
        <taxon>Tricholomatineae</taxon>
        <taxon>Lyophyllaceae</taxon>
        <taxon>Hypsizygus</taxon>
    </lineage>
</organism>
<feature type="compositionally biased region" description="Basic and acidic residues" evidence="1">
    <location>
        <begin position="1"/>
        <end position="13"/>
    </location>
</feature>
<dbReference type="Proteomes" id="UP000076154">
    <property type="component" value="Unassembled WGS sequence"/>
</dbReference>
<dbReference type="InParanoid" id="A0A369JEG6"/>
<sequence>MTPIHEQKPRNDFSAEASGSRDGLTEDEFYYFESVIFQVEDTLFKVPRHHFEQNSVVFRDMFTAPGTSIDGRTRERPLRLDGISKADFRLFLKVIFPKHFLHREAFSFSEWVSVLKLSTIWEFNAVRELAISTMTPMEIDPVSKIEVARAYQVDQWFCPALLQLVEEPQRPLLQDVNRLGIAFTLRVAELRGRVAGHRRQGRAMELGFMADGQQALTFIHELFPEVEVKLSDPRIPKPDSEAFMRQGWKQPAMLRVKKPRVGSDPLRALFEDLRT</sequence>